<protein>
    <recommendedName>
        <fullName evidence="1">Mutator-like transposase domain-containing protein</fullName>
    </recommendedName>
</protein>
<dbReference type="Proteomes" id="UP001159363">
    <property type="component" value="Chromosome 5"/>
</dbReference>
<gene>
    <name evidence="2" type="ORF">PR048_018238</name>
</gene>
<accession>A0ABQ9HBV8</accession>
<dbReference type="InterPro" id="IPR049012">
    <property type="entry name" value="Mutator_transp_dom"/>
</dbReference>
<name>A0ABQ9HBV8_9NEOP</name>
<proteinExistence type="predicted"/>
<organism evidence="2 3">
    <name type="scientific">Dryococelus australis</name>
    <dbReference type="NCBI Taxonomy" id="614101"/>
    <lineage>
        <taxon>Eukaryota</taxon>
        <taxon>Metazoa</taxon>
        <taxon>Ecdysozoa</taxon>
        <taxon>Arthropoda</taxon>
        <taxon>Hexapoda</taxon>
        <taxon>Insecta</taxon>
        <taxon>Pterygota</taxon>
        <taxon>Neoptera</taxon>
        <taxon>Polyneoptera</taxon>
        <taxon>Phasmatodea</taxon>
        <taxon>Verophasmatodea</taxon>
        <taxon>Anareolatae</taxon>
        <taxon>Phasmatidae</taxon>
        <taxon>Eurycanthinae</taxon>
        <taxon>Dryococelus</taxon>
    </lineage>
</organism>
<comment type="caution">
    <text evidence="2">The sequence shown here is derived from an EMBL/GenBank/DDBJ whole genome shotgun (WGS) entry which is preliminary data.</text>
</comment>
<feature type="domain" description="Mutator-like transposase" evidence="1">
    <location>
        <begin position="2"/>
        <end position="113"/>
    </location>
</feature>
<evidence type="ECO:0000313" key="3">
    <source>
        <dbReference type="Proteomes" id="UP001159363"/>
    </source>
</evidence>
<evidence type="ECO:0000259" key="1">
    <source>
        <dbReference type="Pfam" id="PF20700"/>
    </source>
</evidence>
<dbReference type="EMBL" id="JARBHB010000006">
    <property type="protein sequence ID" value="KAJ8881752.1"/>
    <property type="molecule type" value="Genomic_DNA"/>
</dbReference>
<keyword evidence="3" id="KW-1185">Reference proteome</keyword>
<evidence type="ECO:0000313" key="2">
    <source>
        <dbReference type="EMBL" id="KAJ8881752.1"/>
    </source>
</evidence>
<reference evidence="2 3" key="1">
    <citation type="submission" date="2023-02" db="EMBL/GenBank/DDBJ databases">
        <title>LHISI_Scaffold_Assembly.</title>
        <authorList>
            <person name="Stuart O.P."/>
            <person name="Cleave R."/>
            <person name="Magrath M.J.L."/>
            <person name="Mikheyev A.S."/>
        </authorList>
    </citation>
    <scope>NUCLEOTIDE SEQUENCE [LARGE SCALE GENOMIC DNA]</scope>
    <source>
        <strain evidence="2">Daus_M_001</strain>
        <tissue evidence="2">Leg muscle</tissue>
    </source>
</reference>
<dbReference type="Pfam" id="PF20700">
    <property type="entry name" value="Mutator"/>
    <property type="match status" value="1"/>
</dbReference>
<sequence>MKQIVASQPYGPNFLITKIECKNHIMRNYKRRLREIGTKTKNATGSVPGSVRSLLDADRQLRLRVAVTSAIRYRSAGYLPFQQRIDEPAKDIHNGPYHVFGDHRCWTERGFFCKGPKEGDVCLADIPKEVGMWDDILSAKNFVAHHLSSLIHNISTNDVERFNSVLCKFLGGKRVYFSMRVS</sequence>